<dbReference type="PANTHER" id="PTHR46494">
    <property type="entry name" value="CORA FAMILY METAL ION TRANSPORTER (EUROFUNG)"/>
    <property type="match status" value="1"/>
</dbReference>
<evidence type="ECO:0000256" key="2">
    <source>
        <dbReference type="ARBA" id="ARBA00009765"/>
    </source>
</evidence>
<dbReference type="InterPro" id="IPR045861">
    <property type="entry name" value="CorA_cytoplasmic_dom"/>
</dbReference>
<dbReference type="EMBL" id="JADGII010000025">
    <property type="protein sequence ID" value="MBF0637540.1"/>
    <property type="molecule type" value="Genomic_DNA"/>
</dbReference>
<keyword evidence="6 8" id="KW-1133">Transmembrane helix</keyword>
<dbReference type="PANTHER" id="PTHR46494:SF1">
    <property type="entry name" value="CORA FAMILY METAL ION TRANSPORTER (EUROFUNG)"/>
    <property type="match status" value="1"/>
</dbReference>
<reference evidence="9 10" key="1">
    <citation type="journal article" date="2020" name="Microorganisms">
        <title>Simultaneous Genome Sequencing of Prosthecochloris ethylica and Desulfuromonas acetoxidans within a Syntrophic Mixture Reveals Unique Pili and Protein Interactions.</title>
        <authorList>
            <person name="Kyndt J.A."/>
            <person name="Van Beeumen J.J."/>
            <person name="Meyer T.E."/>
        </authorList>
    </citation>
    <scope>NUCLEOTIDE SEQUENCE [LARGE SCALE GENOMIC DNA]</scope>
    <source>
        <strain evidence="9 10">N3</strain>
    </source>
</reference>
<feature type="transmembrane region" description="Helical" evidence="8">
    <location>
        <begin position="88"/>
        <end position="109"/>
    </location>
</feature>
<dbReference type="InterPro" id="IPR002523">
    <property type="entry name" value="MgTranspt_CorA/ZnTranspt_ZntB"/>
</dbReference>
<dbReference type="Proteomes" id="UP000619838">
    <property type="component" value="Unassembled WGS sequence"/>
</dbReference>
<protein>
    <recommendedName>
        <fullName evidence="11">Magnesium transporter CorA</fullName>
    </recommendedName>
</protein>
<sequence length="147" mass="16681">MAKSSRYYSRKVGLPPGSLIHLGDQRVEKTRISLIDYTEDHCVQKEVGPVSDCLPYRESPTTTWIDIDGQGDVGVIEEQLSIVVGERMVLTVIATIFIPLTFVAGVYGMNFRYMPELEWRWGYLGVLGVMAVISAGMVVFFRRKKWF</sequence>
<proteinExistence type="inferred from homology"/>
<comment type="similarity">
    <text evidence="2">Belongs to the CorA metal ion transporter (MIT) (TC 1.A.35) family.</text>
</comment>
<dbReference type="Gene3D" id="3.30.460.20">
    <property type="entry name" value="CorA soluble domain-like"/>
    <property type="match status" value="1"/>
</dbReference>
<evidence type="ECO:0000256" key="4">
    <source>
        <dbReference type="ARBA" id="ARBA00022475"/>
    </source>
</evidence>
<evidence type="ECO:0000256" key="6">
    <source>
        <dbReference type="ARBA" id="ARBA00022989"/>
    </source>
</evidence>
<evidence type="ECO:0000256" key="8">
    <source>
        <dbReference type="SAM" id="Phobius"/>
    </source>
</evidence>
<evidence type="ECO:0000256" key="1">
    <source>
        <dbReference type="ARBA" id="ARBA00004651"/>
    </source>
</evidence>
<evidence type="ECO:0008006" key="11">
    <source>
        <dbReference type="Google" id="ProtNLM"/>
    </source>
</evidence>
<evidence type="ECO:0000313" key="9">
    <source>
        <dbReference type="EMBL" id="MBF0637540.1"/>
    </source>
</evidence>
<keyword evidence="7 8" id="KW-0472">Membrane</keyword>
<keyword evidence="5 8" id="KW-0812">Transmembrane</keyword>
<comment type="subcellular location">
    <subcellularLocation>
        <location evidence="1">Cell membrane</location>
        <topology evidence="1">Multi-pass membrane protein</topology>
    </subcellularLocation>
</comment>
<keyword evidence="3" id="KW-0813">Transport</keyword>
<accession>A0ABR9XUR5</accession>
<evidence type="ECO:0000256" key="3">
    <source>
        <dbReference type="ARBA" id="ARBA00022448"/>
    </source>
</evidence>
<dbReference type="Gene3D" id="1.20.58.340">
    <property type="entry name" value="Magnesium transport protein CorA, transmembrane region"/>
    <property type="match status" value="1"/>
</dbReference>
<organism evidence="9 10">
    <name type="scientific">Prosthecochloris ethylica</name>
    <dbReference type="NCBI Taxonomy" id="2743976"/>
    <lineage>
        <taxon>Bacteria</taxon>
        <taxon>Pseudomonadati</taxon>
        <taxon>Chlorobiota</taxon>
        <taxon>Chlorobiia</taxon>
        <taxon>Chlorobiales</taxon>
        <taxon>Chlorobiaceae</taxon>
        <taxon>Prosthecochloris</taxon>
    </lineage>
</organism>
<name>A0ABR9XUR5_9CHLB</name>
<dbReference type="InterPro" id="IPR045863">
    <property type="entry name" value="CorA_TM1_TM2"/>
</dbReference>
<feature type="transmembrane region" description="Helical" evidence="8">
    <location>
        <begin position="121"/>
        <end position="141"/>
    </location>
</feature>
<evidence type="ECO:0000256" key="7">
    <source>
        <dbReference type="ARBA" id="ARBA00023136"/>
    </source>
</evidence>
<evidence type="ECO:0000313" key="10">
    <source>
        <dbReference type="Proteomes" id="UP000619838"/>
    </source>
</evidence>
<comment type="caution">
    <text evidence="9">The sequence shown here is derived from an EMBL/GenBank/DDBJ whole genome shotgun (WGS) entry which is preliminary data.</text>
</comment>
<keyword evidence="4" id="KW-1003">Cell membrane</keyword>
<dbReference type="SUPFAM" id="SSF143865">
    <property type="entry name" value="CorA soluble domain-like"/>
    <property type="match status" value="1"/>
</dbReference>
<evidence type="ECO:0000256" key="5">
    <source>
        <dbReference type="ARBA" id="ARBA00022692"/>
    </source>
</evidence>
<dbReference type="SUPFAM" id="SSF144083">
    <property type="entry name" value="Magnesium transport protein CorA, transmembrane region"/>
    <property type="match status" value="1"/>
</dbReference>
<gene>
    <name evidence="9" type="ORF">INT08_10205</name>
</gene>
<dbReference type="Pfam" id="PF01544">
    <property type="entry name" value="CorA"/>
    <property type="match status" value="1"/>
</dbReference>
<keyword evidence="10" id="KW-1185">Reference proteome</keyword>